<evidence type="ECO:0000256" key="2">
    <source>
        <dbReference type="SAM" id="MobiDB-lite"/>
    </source>
</evidence>
<feature type="compositionally biased region" description="Polar residues" evidence="2">
    <location>
        <begin position="408"/>
        <end position="430"/>
    </location>
</feature>
<dbReference type="GO" id="GO:0010494">
    <property type="term" value="C:cytoplasmic stress granule"/>
    <property type="evidence" value="ECO:0007669"/>
    <property type="project" value="TreeGrafter"/>
</dbReference>
<feature type="compositionally biased region" description="Polar residues" evidence="2">
    <location>
        <begin position="612"/>
        <end position="626"/>
    </location>
</feature>
<feature type="compositionally biased region" description="Low complexity" evidence="2">
    <location>
        <begin position="435"/>
        <end position="452"/>
    </location>
</feature>
<dbReference type="AlphaFoldDB" id="A0A8C4NTG9"/>
<feature type="compositionally biased region" description="Polar residues" evidence="2">
    <location>
        <begin position="470"/>
        <end position="479"/>
    </location>
</feature>
<dbReference type="GO" id="GO:0034063">
    <property type="term" value="P:stress granule assembly"/>
    <property type="evidence" value="ECO:0007669"/>
    <property type="project" value="TreeGrafter"/>
</dbReference>
<sequence length="1052" mass="112220">MSMKAGGNRSKPGGGNTAGAAASGAGGSGGGRQNLGRGRHSGKGPAAVNFNGVYANMRMVHVLTSVVGAKCELKVKNGAVYEGVFKTYGPECDLVLDAAHRKSPEPSIAPRKEDIVESIIFKASDVVVVTFKDVDLNFARKVSSDTDNFTDAAVSSRINGEHKEKDLEPWDGGETHNSDSLESLDTDVSNGWDPNDMFKYNEEKYGVLSTYDSSLSTYTVPLERDNSEEFLKREARAAQLAEEIEASATYKARVALENDERSEEEKYTAVVRGERETHTLSRENKYIPPGQRNREAMSWGPGRQNSPRLAQSSAGPSAPRPGPHDYSPSSGADQRVVNGGPPRMSPKSQRTPRAHRVPPCRTTGVPPGVDLISHNAPGEVPVTPPTRSSSSGGTWSSVVSGAHRPRSPRQNSMGGASTGSSSLPSPQTGTAPVETAATPTSASSPTAASPAPNMVASPSGDAKECRVQETRQTSPTANKENIKPLDSSPSITRPVCKGPPSMAPDHRKQIDNLKKFSVDFRLQSSSNSDAAFDQMMTKPPRDPADKPKDLPLDKASTAGREGSEEGVVIAAGTPGGAPAPSNATTNTSKPGSPAALSPSPSAPDQKRAGLDVTSQGVQTTATSTFSGPKHEEKEEKKEAVQDQVRKSTLNPNANEFKPRFNTQPKPANTPTPPRPQGQPSPSIVVQQPTAVYGQTVCFPQMYPLTPVSPGVQKSIIWKSPAMYQVQMPHMTVSQSKPYRPGKVPNMPQQRSDQHHPPGTPTMMHPATAAGPPIVAQSPAYSTQYFTCSPQQFTSQQLVQPMTHYQSQPQHVFSQVMQGNARMMAPPTHGQPSLVSSSTTQYPEQTHTMYVSPGPMPQQYPHPSATLHPHPQHPQPSATPTGQGQQGGPPQHGGPPSHPAASPVQHQQHQQAAAAAAAAQALHLANQPQQQQMYSALAATPPSMTPGPNPQSPQASFPSAQQTVYIHPQQVQHGYNHNHMAHVQQAHMQSGMVPSHHPAPTHPTMMLMATQGPPGGPQPQMPQTALNPIPVSSTTHFSYLAHPQVQPHHQQQL</sequence>
<dbReference type="GeneID" id="127376065"/>
<accession>A0A8C4NTG9</accession>
<feature type="region of interest" description="Disordered" evidence="2">
    <location>
        <begin position="743"/>
        <end position="764"/>
    </location>
</feature>
<reference evidence="4" key="2">
    <citation type="submission" date="2025-09" db="UniProtKB">
        <authorList>
            <consortium name="Ensembl"/>
        </authorList>
    </citation>
    <scope>IDENTIFICATION</scope>
</reference>
<keyword evidence="5" id="KW-1185">Reference proteome</keyword>
<feature type="region of interest" description="Disordered" evidence="2">
    <location>
        <begin position="256"/>
        <end position="683"/>
    </location>
</feature>
<dbReference type="Pfam" id="PF14438">
    <property type="entry name" value="SM-ATX"/>
    <property type="match status" value="1"/>
</dbReference>
<feature type="compositionally biased region" description="Basic and acidic residues" evidence="2">
    <location>
        <begin position="539"/>
        <end position="552"/>
    </location>
</feature>
<dbReference type="InterPro" id="IPR045117">
    <property type="entry name" value="ATXN2-like"/>
</dbReference>
<proteinExistence type="inferred from homology"/>
<feature type="region of interest" description="Disordered" evidence="2">
    <location>
        <begin position="155"/>
        <end position="188"/>
    </location>
</feature>
<dbReference type="InterPro" id="IPR025852">
    <property type="entry name" value="SM_dom_ATX"/>
</dbReference>
<dbReference type="PANTHER" id="PTHR12854">
    <property type="entry name" value="ATAXIN 2-RELATED"/>
    <property type="match status" value="1"/>
</dbReference>
<dbReference type="Pfam" id="PF07145">
    <property type="entry name" value="PAM2"/>
    <property type="match status" value="1"/>
</dbReference>
<dbReference type="InterPro" id="IPR047575">
    <property type="entry name" value="Sm"/>
</dbReference>
<feature type="compositionally biased region" description="Polar residues" evidence="2">
    <location>
        <begin position="829"/>
        <end position="848"/>
    </location>
</feature>
<dbReference type="PROSITE" id="PS52002">
    <property type="entry name" value="SM"/>
    <property type="match status" value="1"/>
</dbReference>
<organism evidence="4 5">
    <name type="scientific">Dicentrarchus labrax</name>
    <name type="common">European seabass</name>
    <name type="synonym">Morone labrax</name>
    <dbReference type="NCBI Taxonomy" id="13489"/>
    <lineage>
        <taxon>Eukaryota</taxon>
        <taxon>Metazoa</taxon>
        <taxon>Chordata</taxon>
        <taxon>Craniata</taxon>
        <taxon>Vertebrata</taxon>
        <taxon>Euteleostomi</taxon>
        <taxon>Actinopterygii</taxon>
        <taxon>Neopterygii</taxon>
        <taxon>Teleostei</taxon>
        <taxon>Neoteleostei</taxon>
        <taxon>Acanthomorphata</taxon>
        <taxon>Eupercaria</taxon>
        <taxon>Moronidae</taxon>
        <taxon>Dicentrarchus</taxon>
    </lineage>
</organism>
<gene>
    <name evidence="4" type="primary">atxn2</name>
</gene>
<comment type="similarity">
    <text evidence="1">Belongs to the ataxin-2 family.</text>
</comment>
<dbReference type="GO" id="GO:0003729">
    <property type="term" value="F:mRNA binding"/>
    <property type="evidence" value="ECO:0007669"/>
    <property type="project" value="TreeGrafter"/>
</dbReference>
<evidence type="ECO:0000313" key="4">
    <source>
        <dbReference type="Ensembl" id="ENSDLAP00005046191.2"/>
    </source>
</evidence>
<dbReference type="CTD" id="6311"/>
<evidence type="ECO:0000256" key="1">
    <source>
        <dbReference type="ARBA" id="ARBA00007503"/>
    </source>
</evidence>
<feature type="compositionally biased region" description="Basic and acidic residues" evidence="2">
    <location>
        <begin position="159"/>
        <end position="179"/>
    </location>
</feature>
<dbReference type="Pfam" id="PF06741">
    <property type="entry name" value="LsmAD"/>
    <property type="match status" value="1"/>
</dbReference>
<feature type="compositionally biased region" description="Pro residues" evidence="2">
    <location>
        <begin position="667"/>
        <end position="678"/>
    </location>
</feature>
<feature type="region of interest" description="Disordered" evidence="2">
    <location>
        <begin position="1"/>
        <end position="43"/>
    </location>
</feature>
<evidence type="ECO:0000313" key="5">
    <source>
        <dbReference type="Proteomes" id="UP000694389"/>
    </source>
</evidence>
<reference evidence="4" key="1">
    <citation type="submission" date="2025-08" db="UniProtKB">
        <authorList>
            <consortium name="Ensembl"/>
        </authorList>
    </citation>
    <scope>IDENTIFICATION</scope>
</reference>
<feature type="compositionally biased region" description="Basic and acidic residues" evidence="2">
    <location>
        <begin position="628"/>
        <end position="645"/>
    </location>
</feature>
<dbReference type="SMART" id="SM01272">
    <property type="entry name" value="LsmAD"/>
    <property type="match status" value="1"/>
</dbReference>
<dbReference type="PANTHER" id="PTHR12854:SF11">
    <property type="entry name" value="ATAXIN-2"/>
    <property type="match status" value="1"/>
</dbReference>
<feature type="domain" description="Sm" evidence="3">
    <location>
        <begin position="58"/>
        <end position="135"/>
    </location>
</feature>
<dbReference type="InterPro" id="IPR009604">
    <property type="entry name" value="LsmAD_domain"/>
</dbReference>
<dbReference type="GeneTree" id="ENSGT00940000156812"/>
<dbReference type="Ensembl" id="ENSDLAT00005049295.2">
    <property type="protein sequence ID" value="ENSDLAP00005046191.2"/>
    <property type="gene ID" value="ENSDLAG00005019350.2"/>
</dbReference>
<name>A0A8C4NTG9_DICLA</name>
<dbReference type="Proteomes" id="UP000694389">
    <property type="component" value="Unassembled WGS sequence"/>
</dbReference>
<dbReference type="InterPro" id="IPR009818">
    <property type="entry name" value="PAM2_motif"/>
</dbReference>
<feature type="compositionally biased region" description="Basic and acidic residues" evidence="2">
    <location>
        <begin position="256"/>
        <end position="285"/>
    </location>
</feature>
<feature type="compositionally biased region" description="Low complexity" evidence="2">
    <location>
        <begin position="570"/>
        <end position="603"/>
    </location>
</feature>
<feature type="region of interest" description="Disordered" evidence="2">
    <location>
        <begin position="821"/>
        <end position="959"/>
    </location>
</feature>
<dbReference type="RefSeq" id="XP_051278557.1">
    <property type="nucleotide sequence ID" value="XM_051422597.1"/>
</dbReference>
<feature type="compositionally biased region" description="Low complexity" evidence="2">
    <location>
        <begin position="898"/>
        <end position="931"/>
    </location>
</feature>
<feature type="compositionally biased region" description="Gly residues" evidence="2">
    <location>
        <begin position="24"/>
        <end position="33"/>
    </location>
</feature>
<feature type="compositionally biased region" description="Low complexity" evidence="2">
    <location>
        <begin position="385"/>
        <end position="401"/>
    </location>
</feature>
<protein>
    <recommendedName>
        <fullName evidence="3">Sm domain-containing protein</fullName>
    </recommendedName>
</protein>
<evidence type="ECO:0000259" key="3">
    <source>
        <dbReference type="PROSITE" id="PS52002"/>
    </source>
</evidence>
<feature type="compositionally biased region" description="Basic and acidic residues" evidence="2">
    <location>
        <begin position="504"/>
        <end position="518"/>
    </location>
</feature>